<evidence type="ECO:0000313" key="2">
    <source>
        <dbReference type="Proteomes" id="UP000824120"/>
    </source>
</evidence>
<reference evidence="1 2" key="1">
    <citation type="submission" date="2020-09" db="EMBL/GenBank/DDBJ databases">
        <title>De no assembly of potato wild relative species, Solanum commersonii.</title>
        <authorList>
            <person name="Cho K."/>
        </authorList>
    </citation>
    <scope>NUCLEOTIDE SEQUENCE [LARGE SCALE GENOMIC DNA]</scope>
    <source>
        <strain evidence="1">LZ3.2</strain>
        <tissue evidence="1">Leaf</tissue>
    </source>
</reference>
<keyword evidence="2" id="KW-1185">Reference proteome</keyword>
<protein>
    <submittedName>
        <fullName evidence="1">Uncharacterized protein</fullName>
    </submittedName>
</protein>
<sequence length="79" mass="8972">MAGLLEKIDGLGQKILRKPEKNLLDCEGEKCVKRVSKSGHWVTLSIFRYIVTRDVRVSMMERMQEVYDSADIMSGGNPL</sequence>
<proteinExistence type="predicted"/>
<evidence type="ECO:0000313" key="1">
    <source>
        <dbReference type="EMBL" id="KAG5579533.1"/>
    </source>
</evidence>
<dbReference type="AlphaFoldDB" id="A0A9J5WW94"/>
<gene>
    <name evidence="1" type="ORF">H5410_050160</name>
</gene>
<comment type="caution">
    <text evidence="1">The sequence shown here is derived from an EMBL/GenBank/DDBJ whole genome shotgun (WGS) entry which is preliminary data.</text>
</comment>
<name>A0A9J5WW94_SOLCO</name>
<accession>A0A9J5WW94</accession>
<dbReference type="EMBL" id="JACXVP010000010">
    <property type="protein sequence ID" value="KAG5579533.1"/>
    <property type="molecule type" value="Genomic_DNA"/>
</dbReference>
<organism evidence="1 2">
    <name type="scientific">Solanum commersonii</name>
    <name type="common">Commerson's wild potato</name>
    <name type="synonym">Commerson's nightshade</name>
    <dbReference type="NCBI Taxonomy" id="4109"/>
    <lineage>
        <taxon>Eukaryota</taxon>
        <taxon>Viridiplantae</taxon>
        <taxon>Streptophyta</taxon>
        <taxon>Embryophyta</taxon>
        <taxon>Tracheophyta</taxon>
        <taxon>Spermatophyta</taxon>
        <taxon>Magnoliopsida</taxon>
        <taxon>eudicotyledons</taxon>
        <taxon>Gunneridae</taxon>
        <taxon>Pentapetalae</taxon>
        <taxon>asterids</taxon>
        <taxon>lamiids</taxon>
        <taxon>Solanales</taxon>
        <taxon>Solanaceae</taxon>
        <taxon>Solanoideae</taxon>
        <taxon>Solaneae</taxon>
        <taxon>Solanum</taxon>
    </lineage>
</organism>
<dbReference type="Proteomes" id="UP000824120">
    <property type="component" value="Chromosome 10"/>
</dbReference>